<proteinExistence type="predicted"/>
<dbReference type="PANTHER" id="PTHR40252:SF2">
    <property type="entry name" value="BLR0328 PROTEIN"/>
    <property type="match status" value="1"/>
</dbReference>
<dbReference type="Pfam" id="PF08495">
    <property type="entry name" value="FIST"/>
    <property type="match status" value="1"/>
</dbReference>
<organism evidence="3 4">
    <name type="scientific">Dinghuibacter silviterrae</name>
    <dbReference type="NCBI Taxonomy" id="1539049"/>
    <lineage>
        <taxon>Bacteria</taxon>
        <taxon>Pseudomonadati</taxon>
        <taxon>Bacteroidota</taxon>
        <taxon>Chitinophagia</taxon>
        <taxon>Chitinophagales</taxon>
        <taxon>Chitinophagaceae</taxon>
        <taxon>Dinghuibacter</taxon>
    </lineage>
</organism>
<dbReference type="InterPro" id="IPR019494">
    <property type="entry name" value="FIST_C"/>
</dbReference>
<dbReference type="SMART" id="SM01204">
    <property type="entry name" value="FIST_C"/>
    <property type="match status" value="1"/>
</dbReference>
<evidence type="ECO:0008006" key="5">
    <source>
        <dbReference type="Google" id="ProtNLM"/>
    </source>
</evidence>
<dbReference type="SMART" id="SM00897">
    <property type="entry name" value="FIST"/>
    <property type="match status" value="1"/>
</dbReference>
<evidence type="ECO:0000313" key="4">
    <source>
        <dbReference type="Proteomes" id="UP000294498"/>
    </source>
</evidence>
<protein>
    <recommendedName>
        <fullName evidence="5">FIST-like protein</fullName>
    </recommendedName>
</protein>
<evidence type="ECO:0000259" key="1">
    <source>
        <dbReference type="SMART" id="SM00897"/>
    </source>
</evidence>
<evidence type="ECO:0000313" key="3">
    <source>
        <dbReference type="EMBL" id="TDW97355.1"/>
    </source>
</evidence>
<gene>
    <name evidence="3" type="ORF">EDB95_5202</name>
</gene>
<keyword evidence="4" id="KW-1185">Reference proteome</keyword>
<dbReference type="AlphaFoldDB" id="A0A4R8DIF8"/>
<dbReference type="OrthoDB" id="9770435at2"/>
<evidence type="ECO:0000259" key="2">
    <source>
        <dbReference type="SMART" id="SM01204"/>
    </source>
</evidence>
<dbReference type="PANTHER" id="PTHR40252">
    <property type="entry name" value="BLR0328 PROTEIN"/>
    <property type="match status" value="1"/>
</dbReference>
<dbReference type="Proteomes" id="UP000294498">
    <property type="component" value="Unassembled WGS sequence"/>
</dbReference>
<sequence length="379" mass="40465">MQSALYRYTHGDFDRYKTSGAFEEQNAALVLCFSSRAVLDDTDLYGLLHRKFPQAAILVCSTAGEICHTEVTDGSASVTAFCFKHTPLVLKSVDIADYPDSFEAGRALMTSFDPKGLRYVLVLSDGGKVNGSSLSEGMNSVAGDVLLTGGLAGDGDRFQSTLIGAGGTPREGLIAAVGFYGDHLQVGHGSQGGWETFGLEKAVTRSEVNVLYEIDGKNALDIYKHYLGPEADGLPGAALLFPLAVILPGATEPVVRTILSIDEPTASMTFAGNIPVGSKVRFMRANFDRLTHAASNAASGAVAGPDFPPQFALLISCVGRKLILRSRIDEEVEAVDRVFDHRTLLAGFYSYGELSPLTSGGACQLHNQTMTITTFYEVE</sequence>
<comment type="caution">
    <text evidence="3">The sequence shown here is derived from an EMBL/GenBank/DDBJ whole genome shotgun (WGS) entry which is preliminary data.</text>
</comment>
<reference evidence="3 4" key="1">
    <citation type="submission" date="2019-03" db="EMBL/GenBank/DDBJ databases">
        <title>Genomic Encyclopedia of Type Strains, Phase IV (KMG-IV): sequencing the most valuable type-strain genomes for metagenomic binning, comparative biology and taxonomic classification.</title>
        <authorList>
            <person name="Goeker M."/>
        </authorList>
    </citation>
    <scope>NUCLEOTIDE SEQUENCE [LARGE SCALE GENOMIC DNA]</scope>
    <source>
        <strain evidence="3 4">DSM 100059</strain>
    </source>
</reference>
<dbReference type="RefSeq" id="WP_133999451.1">
    <property type="nucleotide sequence ID" value="NZ_SODV01000002.1"/>
</dbReference>
<feature type="domain" description="FIST" evidence="1">
    <location>
        <begin position="26"/>
        <end position="218"/>
    </location>
</feature>
<dbReference type="Pfam" id="PF10442">
    <property type="entry name" value="FIST_C"/>
    <property type="match status" value="1"/>
</dbReference>
<name>A0A4R8DIF8_9BACT</name>
<accession>A0A4R8DIF8</accession>
<feature type="domain" description="FIST C-domain" evidence="2">
    <location>
        <begin position="219"/>
        <end position="357"/>
    </location>
</feature>
<dbReference type="EMBL" id="SODV01000002">
    <property type="protein sequence ID" value="TDW97355.1"/>
    <property type="molecule type" value="Genomic_DNA"/>
</dbReference>
<dbReference type="InterPro" id="IPR013702">
    <property type="entry name" value="FIST_domain_N"/>
</dbReference>